<dbReference type="RefSeq" id="WP_033208559.1">
    <property type="nucleotide sequence ID" value="NZ_LGUP01000413.1"/>
</dbReference>
<gene>
    <name evidence="4" type="ORF">ADK34_39810</name>
</gene>
<proteinExistence type="predicted"/>
<dbReference type="AlphaFoldDB" id="A0A0L8J2D5"/>
<keyword evidence="1" id="KW-0677">Repeat</keyword>
<evidence type="ECO:0000313" key="4">
    <source>
        <dbReference type="EMBL" id="KOG07791.1"/>
    </source>
</evidence>
<organism evidence="4 5">
    <name type="scientific">Streptomyces viridochromogenes</name>
    <dbReference type="NCBI Taxonomy" id="1938"/>
    <lineage>
        <taxon>Bacteria</taxon>
        <taxon>Bacillati</taxon>
        <taxon>Actinomycetota</taxon>
        <taxon>Actinomycetes</taxon>
        <taxon>Kitasatosporales</taxon>
        <taxon>Streptomycetaceae</taxon>
        <taxon>Streptomyces</taxon>
    </lineage>
</organism>
<dbReference type="OrthoDB" id="9796385at2"/>
<name>A0A0L8J2D5_STRVR</name>
<feature type="domain" description="RCC1-like" evidence="3">
    <location>
        <begin position="31"/>
        <end position="366"/>
    </location>
</feature>
<dbReference type="InterPro" id="IPR058923">
    <property type="entry name" value="RCC1-like_dom"/>
</dbReference>
<keyword evidence="2" id="KW-0732">Signal</keyword>
<evidence type="ECO:0000256" key="1">
    <source>
        <dbReference type="ARBA" id="ARBA00022737"/>
    </source>
</evidence>
<dbReference type="InterPro" id="IPR009091">
    <property type="entry name" value="RCC1/BLIP-II"/>
</dbReference>
<accession>A0A0L8J2D5</accession>
<evidence type="ECO:0000259" key="3">
    <source>
        <dbReference type="Pfam" id="PF25390"/>
    </source>
</evidence>
<evidence type="ECO:0000313" key="5">
    <source>
        <dbReference type="Proteomes" id="UP000037023"/>
    </source>
</evidence>
<dbReference type="Pfam" id="PF25390">
    <property type="entry name" value="WD40_RLD"/>
    <property type="match status" value="1"/>
</dbReference>
<comment type="caution">
    <text evidence="4">The sequence shown here is derived from an EMBL/GenBank/DDBJ whole genome shotgun (WGS) entry which is preliminary data.</text>
</comment>
<dbReference type="InterPro" id="IPR051625">
    <property type="entry name" value="Signaling_Regulatory_Domain"/>
</dbReference>
<dbReference type="Proteomes" id="UP000037023">
    <property type="component" value="Unassembled WGS sequence"/>
</dbReference>
<protein>
    <submittedName>
        <fullName evidence="4">Chromosome condensation regulator RCC1</fullName>
    </submittedName>
</protein>
<dbReference type="PRINTS" id="PR00633">
    <property type="entry name" value="RCCNDNSATION"/>
</dbReference>
<dbReference type="SUPFAM" id="SSF50985">
    <property type="entry name" value="RCC1/BLIP-II"/>
    <property type="match status" value="1"/>
</dbReference>
<feature type="signal peptide" evidence="2">
    <location>
        <begin position="1"/>
        <end position="24"/>
    </location>
</feature>
<dbReference type="PROSITE" id="PS50012">
    <property type="entry name" value="RCC1_3"/>
    <property type="match status" value="6"/>
</dbReference>
<dbReference type="PROSITE" id="PS00626">
    <property type="entry name" value="RCC1_2"/>
    <property type="match status" value="2"/>
</dbReference>
<evidence type="ECO:0000256" key="2">
    <source>
        <dbReference type="SAM" id="SignalP"/>
    </source>
</evidence>
<reference evidence="4 5" key="1">
    <citation type="submission" date="2015-06" db="EMBL/GenBank/DDBJ databases">
        <authorList>
            <person name="Hoefler B.C."/>
            <person name="Straight P.D."/>
        </authorList>
    </citation>
    <scope>NUCLEOTIDE SEQUENCE [LARGE SCALE GENOMIC DNA]</scope>
    <source>
        <strain evidence="4 5">NRRL 3427</strain>
    </source>
</reference>
<dbReference type="PATRIC" id="fig|1938.6.peg.8573"/>
<dbReference type="PANTHER" id="PTHR22872">
    <property type="entry name" value="BTK-BINDING PROTEIN-RELATED"/>
    <property type="match status" value="1"/>
</dbReference>
<dbReference type="InterPro" id="IPR000408">
    <property type="entry name" value="Reg_chr_condens"/>
</dbReference>
<dbReference type="EMBL" id="LGUP01000413">
    <property type="protein sequence ID" value="KOG07791.1"/>
    <property type="molecule type" value="Genomic_DNA"/>
</dbReference>
<dbReference type="Gene3D" id="2.130.10.30">
    <property type="entry name" value="Regulator of chromosome condensation 1/beta-lactamase-inhibitor protein II"/>
    <property type="match status" value="2"/>
</dbReference>
<feature type="chain" id="PRO_5005584961" evidence="2">
    <location>
        <begin position="25"/>
        <end position="389"/>
    </location>
</feature>
<sequence>MTYAYVRGLATALVLVALTGRAHAEPRDPWVRAWGLNNAGQLGNGSTLDQRTPAPVRGLARNDVRELAAGGASSNRPFAVAVLQDGTVRSWGGNDSGQLGDGTTTERGFPGSVAGLDGVSDVAAGHRHALAVRKGRVLAWGYNAHGQLGNGSTAQSTDPPITRPVAVQSLDRVKDIASGCDHAVALREDGTVWTWGANQSGQLGIGSTTSQNTPKRVAGLQDVVSVAAGCLHSVVLLADGTVRAWGRNANGQLGIDSTENSPVPVEVKELHGVVRVFAGWYHTFATLDDGGVRAWGWNQYGQLGDGSSVDRTTPVPVPSLTGVTALSLGRHHTVAVLDDQSVLAWGDNGSGQLGEPGTTVSATPVGVLPAGSGTTRVPASTSWTTSYAY</sequence>